<dbReference type="InterPro" id="IPR046953">
    <property type="entry name" value="Spore_GerAC-like_C"/>
</dbReference>
<evidence type="ECO:0000256" key="6">
    <source>
        <dbReference type="ARBA" id="ARBA00023139"/>
    </source>
</evidence>
<protein>
    <submittedName>
        <fullName evidence="11">Ger(X)C family spore germination protein</fullName>
    </submittedName>
</protein>
<evidence type="ECO:0000313" key="12">
    <source>
        <dbReference type="Proteomes" id="UP001156102"/>
    </source>
</evidence>
<evidence type="ECO:0000256" key="7">
    <source>
        <dbReference type="ARBA" id="ARBA00023288"/>
    </source>
</evidence>
<sequence>MAAIRIKLLICTCFLLVSGCSFKDIDKRFFVVTIGVDRSSDDKKPYEVSLKLAVPNGTPKVADNTFIVVSEQATSISEAIRVIKSKVDKELDFGHAKVIILGEKIIHDNLRQTVDFFARRRDIQQIAWMAQGKPDAKTVLLIKPKSERLPSNSIFLSFGQAGTQTPFITSTYLFDFRRKLFDEGIDPALPVMQANEEKDLFSINQAVVIHDQKEVLLNKRQTRMLNVLTNSFSNVGLNVSNDNIHFVVSANNPKISYVLHTDGDQPYAAFHVTFKGIIEESLQDLQAKDMPKYERMAKPALAKQVQQFLEDMQKENIDPLGLGMRYRARHTDSVAAEMKAWEGIYPKLRFQVKADVDLTSTGLTE</sequence>
<proteinExistence type="inferred from homology"/>
<dbReference type="RefSeq" id="WP_254759398.1">
    <property type="nucleotide sequence ID" value="NZ_JANCLT010000006.1"/>
</dbReference>
<reference evidence="11" key="1">
    <citation type="submission" date="2022-07" db="EMBL/GenBank/DDBJ databases">
        <authorList>
            <person name="Li W.-J."/>
            <person name="Deng Q.-Q."/>
        </authorList>
    </citation>
    <scope>NUCLEOTIDE SEQUENCE</scope>
    <source>
        <strain evidence="11">SYSU M60031</strain>
    </source>
</reference>
<evidence type="ECO:0000256" key="1">
    <source>
        <dbReference type="ARBA" id="ARBA00004635"/>
    </source>
</evidence>
<feature type="signal peptide" evidence="8">
    <location>
        <begin position="1"/>
        <end position="23"/>
    </location>
</feature>
<dbReference type="Gene3D" id="3.30.300.210">
    <property type="entry name" value="Nutrient germinant receptor protein C, domain 3"/>
    <property type="match status" value="1"/>
</dbReference>
<dbReference type="PROSITE" id="PS51257">
    <property type="entry name" value="PROKAR_LIPOPROTEIN"/>
    <property type="match status" value="1"/>
</dbReference>
<keyword evidence="5" id="KW-0472">Membrane</keyword>
<comment type="caution">
    <text evidence="11">The sequence shown here is derived from an EMBL/GenBank/DDBJ whole genome shotgun (WGS) entry which is preliminary data.</text>
</comment>
<evidence type="ECO:0000256" key="8">
    <source>
        <dbReference type="SAM" id="SignalP"/>
    </source>
</evidence>
<accession>A0AA42BQK0</accession>
<evidence type="ECO:0000259" key="10">
    <source>
        <dbReference type="Pfam" id="PF25198"/>
    </source>
</evidence>
<keyword evidence="12" id="KW-1185">Reference proteome</keyword>
<dbReference type="EMBL" id="JANCLT010000006">
    <property type="protein sequence ID" value="MCP8969476.1"/>
    <property type="molecule type" value="Genomic_DNA"/>
</dbReference>
<comment type="similarity">
    <text evidence="2">Belongs to the GerABKC lipoprotein family.</text>
</comment>
<dbReference type="GO" id="GO:0009847">
    <property type="term" value="P:spore germination"/>
    <property type="evidence" value="ECO:0007669"/>
    <property type="project" value="InterPro"/>
</dbReference>
<dbReference type="InterPro" id="IPR038501">
    <property type="entry name" value="Spore_GerAC_C_sf"/>
</dbReference>
<dbReference type="Pfam" id="PF05504">
    <property type="entry name" value="Spore_GerAC"/>
    <property type="match status" value="1"/>
</dbReference>
<feature type="chain" id="PRO_5041267871" evidence="8">
    <location>
        <begin position="24"/>
        <end position="365"/>
    </location>
</feature>
<name>A0AA42BQK0_9BACI</name>
<dbReference type="Proteomes" id="UP001156102">
    <property type="component" value="Unassembled WGS sequence"/>
</dbReference>
<keyword evidence="6" id="KW-0564">Palmitate</keyword>
<feature type="domain" description="Spore germination GerAC-like C-terminal" evidence="9">
    <location>
        <begin position="208"/>
        <end position="362"/>
    </location>
</feature>
<evidence type="ECO:0000256" key="2">
    <source>
        <dbReference type="ARBA" id="ARBA00007886"/>
    </source>
</evidence>
<dbReference type="PANTHER" id="PTHR35789">
    <property type="entry name" value="SPORE GERMINATION PROTEIN B3"/>
    <property type="match status" value="1"/>
</dbReference>
<dbReference type="Pfam" id="PF25198">
    <property type="entry name" value="Spore_GerAC_N"/>
    <property type="match status" value="1"/>
</dbReference>
<gene>
    <name evidence="11" type="ORF">NK662_13150</name>
</gene>
<keyword evidence="7" id="KW-0449">Lipoprotein</keyword>
<feature type="domain" description="Spore germination protein N-terminal" evidence="10">
    <location>
        <begin position="23"/>
        <end position="193"/>
    </location>
</feature>
<dbReference type="PANTHER" id="PTHR35789:SF1">
    <property type="entry name" value="SPORE GERMINATION PROTEIN B3"/>
    <property type="match status" value="1"/>
</dbReference>
<dbReference type="AlphaFoldDB" id="A0AA42BQK0"/>
<evidence type="ECO:0000313" key="11">
    <source>
        <dbReference type="EMBL" id="MCP8969476.1"/>
    </source>
</evidence>
<keyword evidence="3" id="KW-0309">Germination</keyword>
<evidence type="ECO:0000256" key="4">
    <source>
        <dbReference type="ARBA" id="ARBA00022729"/>
    </source>
</evidence>
<evidence type="ECO:0000259" key="9">
    <source>
        <dbReference type="Pfam" id="PF05504"/>
    </source>
</evidence>
<evidence type="ECO:0000256" key="5">
    <source>
        <dbReference type="ARBA" id="ARBA00023136"/>
    </source>
</evidence>
<comment type="subcellular location">
    <subcellularLocation>
        <location evidence="1">Membrane</location>
        <topology evidence="1">Lipid-anchor</topology>
    </subcellularLocation>
</comment>
<dbReference type="InterPro" id="IPR057336">
    <property type="entry name" value="GerAC_N"/>
</dbReference>
<evidence type="ECO:0000256" key="3">
    <source>
        <dbReference type="ARBA" id="ARBA00022544"/>
    </source>
</evidence>
<dbReference type="GO" id="GO:0016020">
    <property type="term" value="C:membrane"/>
    <property type="evidence" value="ECO:0007669"/>
    <property type="project" value="UniProtKB-SubCell"/>
</dbReference>
<dbReference type="InterPro" id="IPR008844">
    <property type="entry name" value="Spore_GerAC-like"/>
</dbReference>
<organism evidence="11 12">
    <name type="scientific">Ectobacillus ponti</name>
    <dbReference type="NCBI Taxonomy" id="2961894"/>
    <lineage>
        <taxon>Bacteria</taxon>
        <taxon>Bacillati</taxon>
        <taxon>Bacillota</taxon>
        <taxon>Bacilli</taxon>
        <taxon>Bacillales</taxon>
        <taxon>Bacillaceae</taxon>
        <taxon>Ectobacillus</taxon>
    </lineage>
</organism>
<dbReference type="NCBIfam" id="TIGR02887">
    <property type="entry name" value="spore_ger_x_C"/>
    <property type="match status" value="1"/>
</dbReference>
<keyword evidence="4 8" id="KW-0732">Signal</keyword>